<feature type="transmembrane region" description="Helical" evidence="1">
    <location>
        <begin position="389"/>
        <end position="409"/>
    </location>
</feature>
<dbReference type="AlphaFoldDB" id="A0A426TWN0"/>
<evidence type="ECO:0000256" key="1">
    <source>
        <dbReference type="SAM" id="Phobius"/>
    </source>
</evidence>
<keyword evidence="1" id="KW-0812">Transmembrane</keyword>
<feature type="non-terminal residue" evidence="3">
    <location>
        <position position="671"/>
    </location>
</feature>
<evidence type="ECO:0008006" key="5">
    <source>
        <dbReference type="Google" id="ProtNLM"/>
    </source>
</evidence>
<feature type="transmembrane region" description="Helical" evidence="1">
    <location>
        <begin position="360"/>
        <end position="382"/>
    </location>
</feature>
<dbReference type="SUPFAM" id="SSF52317">
    <property type="entry name" value="Class I glutamine amidotransferase-like"/>
    <property type="match status" value="1"/>
</dbReference>
<dbReference type="Proteomes" id="UP000280307">
    <property type="component" value="Unassembled WGS sequence"/>
</dbReference>
<sequence length="671" mass="72037">MLRPLRPLLVLLFVVYATLALPSLQAAPPDPSADMLLHARPGYEGAFRVGAWLPILVDVENLGSDRQIEIRVGAREGAQYVVALDLPYQSRKTATIYAYMNANARRLVVRLFAEGQEVTNETLELVAAGPRARIIGLVSGPGAALRAPARLPDGTSLLSVQLAPADLPDHALGYSGLDALVLEDVVTTELSAKQLMALNGWVLRGGHLLLSGGHELPRMLAGLPSTLQPVAVPAVGRWPALELLDATARPDDVPLAHLEPLADGAGRSAYALPLAGLTFSDPLAIEQRFGQGSVTALSLPLGHPALAGWEGVPMLWANLLHPAAELPPGFAPDSMSSASFIENNLSATLTTLPALEFPPMGMLIGLVTTYILLVGPGTYFVLRRFDRQHLGWIVVPALTLLFASISYAWGYSQRGGDVLINQVILIEPSDSGLARVRSFVGLFSPVQYAYQVQLHDQADPQSMPVVRPASVHGPWELSGINAGGFYLQDGSTTAQARDFNVAQWAMRALASDTTLELGPIVARVQRQGTQFVGTIHNGTDITLRDVAFIQGEQIARLGDVAPGITLTGTLQPPRGDPNQFFGPHIPLGYLLFDDVIDMQNPQLGPTLSPDIQQRMRIVEALYNYGPSTRSQQPLLIAWADRAPLQVSADVGRSNTQQLALITLQPRLDLGP</sequence>
<comment type="caution">
    <text evidence="3">The sequence shown here is derived from an EMBL/GenBank/DDBJ whole genome shotgun (WGS) entry which is preliminary data.</text>
</comment>
<feature type="signal peptide" evidence="2">
    <location>
        <begin position="1"/>
        <end position="26"/>
    </location>
</feature>
<feature type="chain" id="PRO_5019182496" description="DUF4350 domain-containing protein" evidence="2">
    <location>
        <begin position="27"/>
        <end position="671"/>
    </location>
</feature>
<proteinExistence type="predicted"/>
<keyword evidence="1" id="KW-1133">Transmembrane helix</keyword>
<protein>
    <recommendedName>
        <fullName evidence="5">DUF4350 domain-containing protein</fullName>
    </recommendedName>
</protein>
<keyword evidence="2" id="KW-0732">Signal</keyword>
<organism evidence="3 4">
    <name type="scientific">Candidatus Viridilinea halotolerans</name>
    <dbReference type="NCBI Taxonomy" id="2491704"/>
    <lineage>
        <taxon>Bacteria</taxon>
        <taxon>Bacillati</taxon>
        <taxon>Chloroflexota</taxon>
        <taxon>Chloroflexia</taxon>
        <taxon>Chloroflexales</taxon>
        <taxon>Chloroflexineae</taxon>
        <taxon>Oscillochloridaceae</taxon>
        <taxon>Candidatus Viridilinea</taxon>
    </lineage>
</organism>
<keyword evidence="1" id="KW-0472">Membrane</keyword>
<evidence type="ECO:0000313" key="3">
    <source>
        <dbReference type="EMBL" id="RRR69965.1"/>
    </source>
</evidence>
<dbReference type="EMBL" id="RSAS01000568">
    <property type="protein sequence ID" value="RRR69965.1"/>
    <property type="molecule type" value="Genomic_DNA"/>
</dbReference>
<evidence type="ECO:0000313" key="4">
    <source>
        <dbReference type="Proteomes" id="UP000280307"/>
    </source>
</evidence>
<gene>
    <name evidence="3" type="ORF">EI684_14240</name>
</gene>
<dbReference type="InterPro" id="IPR029062">
    <property type="entry name" value="Class_I_gatase-like"/>
</dbReference>
<dbReference type="Gene3D" id="3.40.50.880">
    <property type="match status" value="1"/>
</dbReference>
<reference evidence="3 4" key="1">
    <citation type="submission" date="2018-12" db="EMBL/GenBank/DDBJ databases">
        <title>Genome Sequence of Candidatus Viridilinea halotolerans isolated from saline sulfide-rich spring.</title>
        <authorList>
            <person name="Grouzdev D.S."/>
            <person name="Burganskaya E.I."/>
            <person name="Krutkina M.S."/>
            <person name="Sukhacheva M.V."/>
            <person name="Gorlenko V.M."/>
        </authorList>
    </citation>
    <scope>NUCLEOTIDE SEQUENCE [LARGE SCALE GENOMIC DNA]</scope>
    <source>
        <strain evidence="3">Chok-6</strain>
    </source>
</reference>
<name>A0A426TWN0_9CHLR</name>
<evidence type="ECO:0000256" key="2">
    <source>
        <dbReference type="SAM" id="SignalP"/>
    </source>
</evidence>
<accession>A0A426TWN0</accession>